<evidence type="ECO:0000313" key="2">
    <source>
        <dbReference type="Proteomes" id="UP000315925"/>
    </source>
</evidence>
<gene>
    <name evidence="1" type="ORF">kam1_2005</name>
</gene>
<protein>
    <submittedName>
        <fullName evidence="1">Uncharacterized protein</fullName>
    </submittedName>
</protein>
<proteinExistence type="predicted"/>
<organism evidence="1 2">
    <name type="scientific">Methylacidiphilum kamchatkense Kam1</name>
    <dbReference type="NCBI Taxonomy" id="1202785"/>
    <lineage>
        <taxon>Bacteria</taxon>
        <taxon>Pseudomonadati</taxon>
        <taxon>Verrucomicrobiota</taxon>
        <taxon>Methylacidiphilae</taxon>
        <taxon>Methylacidiphilales</taxon>
        <taxon>Methylacidiphilaceae</taxon>
        <taxon>Methylacidiphilum (ex Ratnadevi et al. 2023)</taxon>
    </lineage>
</organism>
<evidence type="ECO:0000313" key="1">
    <source>
        <dbReference type="EMBL" id="QDQ43215.1"/>
    </source>
</evidence>
<sequence length="59" mass="7101">MLFTCYSNEVLTNDKRLRYEWKGIKKENKLKTFIHTINPLKAYNERSFFSKELVGRTLS</sequence>
<dbReference type="KEGG" id="mkc:kam1_2005"/>
<name>A0A516TPR8_9BACT</name>
<accession>A0A516TPR8</accession>
<dbReference type="Proteomes" id="UP000315925">
    <property type="component" value="Chromosome"/>
</dbReference>
<dbReference type="AlphaFoldDB" id="A0A516TPR8"/>
<reference evidence="2" key="1">
    <citation type="submission" date="2019-03" db="EMBL/GenBank/DDBJ databases">
        <title>Complete genome of Methylacidiphilum kamchatkense Kam1.</title>
        <authorList>
            <person name="Kruse T."/>
            <person name="Murarilal Ratnadevi C."/>
            <person name="Erikstad H.-A."/>
            <person name="Birkeland N.-K."/>
        </authorList>
    </citation>
    <scope>NUCLEOTIDE SEQUENCE [LARGE SCALE GENOMIC DNA]</scope>
    <source>
        <strain evidence="2">kam1</strain>
    </source>
</reference>
<dbReference type="EMBL" id="CP037899">
    <property type="protein sequence ID" value="QDQ43215.1"/>
    <property type="molecule type" value="Genomic_DNA"/>
</dbReference>